<gene>
    <name evidence="6" type="ORF">GA0061098_1014151</name>
</gene>
<evidence type="ECO:0000313" key="7">
    <source>
        <dbReference type="Proteomes" id="UP000199184"/>
    </source>
</evidence>
<dbReference type="Proteomes" id="UP000199184">
    <property type="component" value="Unassembled WGS sequence"/>
</dbReference>
<feature type="compositionally biased region" description="Basic residues" evidence="4">
    <location>
        <begin position="255"/>
        <end position="265"/>
    </location>
</feature>
<sequence>MFALDAATGQLRWKFDPQVQHNKAFQHMTCRGVSYHATKPGAVTADCATAPGDCPERIFVPTNDGRMFALDAQSGSPCASFGDHGQIDLKEGSEVQTLGFYEGTSPPVVTDKVLIVGGAVIGNYSDKVPSGVIRGFDIYSGRLIWAFDASNPDPNGELAVKWCDADGISAVDENLGLVYVPPGSSSPDIWGGGRSPDKEHYDSALIALDITTGKLRWSFQNVHHDVWDMDMPSQPSRVDLRSNGRHHARDLYPGKSRRRAANRRR</sequence>
<dbReference type="PANTHER" id="PTHR32303:SF4">
    <property type="entry name" value="QUINOPROTEIN GLUCOSE DEHYDROGENASE"/>
    <property type="match status" value="1"/>
</dbReference>
<evidence type="ECO:0000256" key="2">
    <source>
        <dbReference type="ARBA" id="ARBA00008156"/>
    </source>
</evidence>
<accession>A0A1C3XDY9</accession>
<dbReference type="InterPro" id="IPR011047">
    <property type="entry name" value="Quinoprotein_ADH-like_sf"/>
</dbReference>
<evidence type="ECO:0000259" key="5">
    <source>
        <dbReference type="Pfam" id="PF01011"/>
    </source>
</evidence>
<feature type="region of interest" description="Disordered" evidence="4">
    <location>
        <begin position="237"/>
        <end position="265"/>
    </location>
</feature>
<dbReference type="GO" id="GO:0008876">
    <property type="term" value="F:quinoprotein glucose dehydrogenase activity"/>
    <property type="evidence" value="ECO:0007669"/>
    <property type="project" value="TreeGrafter"/>
</dbReference>
<dbReference type="Gene3D" id="2.140.10.10">
    <property type="entry name" value="Quinoprotein alcohol dehydrogenase-like superfamily"/>
    <property type="match status" value="1"/>
</dbReference>
<feature type="domain" description="Pyrrolo-quinoline quinone repeat" evidence="5">
    <location>
        <begin position="2"/>
        <end position="246"/>
    </location>
</feature>
<evidence type="ECO:0000256" key="4">
    <source>
        <dbReference type="SAM" id="MobiDB-lite"/>
    </source>
</evidence>
<dbReference type="PANTHER" id="PTHR32303">
    <property type="entry name" value="QUINOPROTEIN ALCOHOL DEHYDROGENASE (CYTOCHROME C)"/>
    <property type="match status" value="1"/>
</dbReference>
<evidence type="ECO:0000256" key="3">
    <source>
        <dbReference type="ARBA" id="ARBA00023002"/>
    </source>
</evidence>
<dbReference type="AlphaFoldDB" id="A0A1C3XDY9"/>
<dbReference type="Pfam" id="PF01011">
    <property type="entry name" value="PQQ"/>
    <property type="match status" value="1"/>
</dbReference>
<comment type="cofactor">
    <cofactor evidence="1">
        <name>pyrroloquinoline quinone</name>
        <dbReference type="ChEBI" id="CHEBI:58442"/>
    </cofactor>
</comment>
<organism evidence="6 7">
    <name type="scientific">Bradyrhizobium shewense</name>
    <dbReference type="NCBI Taxonomy" id="1761772"/>
    <lineage>
        <taxon>Bacteria</taxon>
        <taxon>Pseudomonadati</taxon>
        <taxon>Pseudomonadota</taxon>
        <taxon>Alphaproteobacteria</taxon>
        <taxon>Hyphomicrobiales</taxon>
        <taxon>Nitrobacteraceae</taxon>
        <taxon>Bradyrhizobium</taxon>
    </lineage>
</organism>
<proteinExistence type="inferred from homology"/>
<evidence type="ECO:0000313" key="6">
    <source>
        <dbReference type="EMBL" id="SCB50429.1"/>
    </source>
</evidence>
<protein>
    <submittedName>
        <fullName evidence="6">PQQ enzyme repeat-containing protein</fullName>
    </submittedName>
</protein>
<keyword evidence="3" id="KW-0560">Oxidoreductase</keyword>
<reference evidence="7" key="1">
    <citation type="submission" date="2016-08" db="EMBL/GenBank/DDBJ databases">
        <authorList>
            <person name="Varghese N."/>
            <person name="Submissions Spin"/>
        </authorList>
    </citation>
    <scope>NUCLEOTIDE SEQUENCE [LARGE SCALE GENOMIC DNA]</scope>
    <source>
        <strain evidence="7">ERR11</strain>
    </source>
</reference>
<name>A0A1C3XDY9_9BRAD</name>
<dbReference type="InterPro" id="IPR002372">
    <property type="entry name" value="PQQ_rpt_dom"/>
</dbReference>
<dbReference type="SMART" id="SM00564">
    <property type="entry name" value="PQQ"/>
    <property type="match status" value="3"/>
</dbReference>
<dbReference type="InterPro" id="IPR018391">
    <property type="entry name" value="PQQ_b-propeller_rpt"/>
</dbReference>
<keyword evidence="7" id="KW-1185">Reference proteome</keyword>
<dbReference type="RefSeq" id="WP_245323560.1">
    <property type="nucleotide sequence ID" value="NZ_FMAI01000014.1"/>
</dbReference>
<evidence type="ECO:0000256" key="1">
    <source>
        <dbReference type="ARBA" id="ARBA00001931"/>
    </source>
</evidence>
<dbReference type="SUPFAM" id="SSF50998">
    <property type="entry name" value="Quinoprotein alcohol dehydrogenase-like"/>
    <property type="match status" value="1"/>
</dbReference>
<comment type="similarity">
    <text evidence="2">Belongs to the bacterial PQQ dehydrogenase family.</text>
</comment>
<dbReference type="EMBL" id="FMAI01000014">
    <property type="protein sequence ID" value="SCB50429.1"/>
    <property type="molecule type" value="Genomic_DNA"/>
</dbReference>